<accession>A0A426TT11</accession>
<organism evidence="9 10">
    <name type="scientific">Candidatus Viridilinea halotolerans</name>
    <dbReference type="NCBI Taxonomy" id="2491704"/>
    <lineage>
        <taxon>Bacteria</taxon>
        <taxon>Bacillati</taxon>
        <taxon>Chloroflexota</taxon>
        <taxon>Chloroflexia</taxon>
        <taxon>Chloroflexales</taxon>
        <taxon>Chloroflexineae</taxon>
        <taxon>Oscillochloridaceae</taxon>
        <taxon>Candidatus Viridilinea</taxon>
    </lineage>
</organism>
<proteinExistence type="predicted"/>
<dbReference type="GO" id="GO:0032259">
    <property type="term" value="P:methylation"/>
    <property type="evidence" value="ECO:0007669"/>
    <property type="project" value="UniProtKB-KW"/>
</dbReference>
<name>A0A426TT11_9CHLR</name>
<dbReference type="SUPFAM" id="SSF53335">
    <property type="entry name" value="S-adenosyl-L-methionine-dependent methyltransferases"/>
    <property type="match status" value="1"/>
</dbReference>
<evidence type="ECO:0000256" key="2">
    <source>
        <dbReference type="ARBA" id="ARBA00022603"/>
    </source>
</evidence>
<dbReference type="EC" id="2.1.1.72" evidence="1"/>
<protein>
    <recommendedName>
        <fullName evidence="1">site-specific DNA-methyltransferase (adenine-specific)</fullName>
        <ecNumber evidence="1">2.1.1.72</ecNumber>
    </recommendedName>
</protein>
<dbReference type="InterPro" id="IPR046819">
    <property type="entry name" value="MmeI_hel"/>
</dbReference>
<dbReference type="GO" id="GO:0003676">
    <property type="term" value="F:nucleic acid binding"/>
    <property type="evidence" value="ECO:0007669"/>
    <property type="project" value="InterPro"/>
</dbReference>
<dbReference type="Pfam" id="PF20466">
    <property type="entry name" value="MmeI_TRD"/>
    <property type="match status" value="1"/>
</dbReference>
<evidence type="ECO:0000259" key="7">
    <source>
        <dbReference type="Pfam" id="PF20466"/>
    </source>
</evidence>
<dbReference type="GO" id="GO:0009007">
    <property type="term" value="F:site-specific DNA-methyltransferase (adenine-specific) activity"/>
    <property type="evidence" value="ECO:0007669"/>
    <property type="project" value="UniProtKB-EC"/>
</dbReference>
<evidence type="ECO:0000256" key="4">
    <source>
        <dbReference type="ARBA" id="ARBA00047942"/>
    </source>
</evidence>
<dbReference type="PRINTS" id="PR00507">
    <property type="entry name" value="N12N6MTFRASE"/>
</dbReference>
<feature type="domain" description="MmeI-like helicase spacer" evidence="6">
    <location>
        <begin position="225"/>
        <end position="297"/>
    </location>
</feature>
<evidence type="ECO:0000313" key="9">
    <source>
        <dbReference type="EMBL" id="RRR67418.1"/>
    </source>
</evidence>
<evidence type="ECO:0000313" key="10">
    <source>
        <dbReference type="Proteomes" id="UP000280307"/>
    </source>
</evidence>
<dbReference type="InterPro" id="IPR046820">
    <property type="entry name" value="MmeI_TRD"/>
</dbReference>
<evidence type="ECO:0000259" key="5">
    <source>
        <dbReference type="Pfam" id="PF20464"/>
    </source>
</evidence>
<dbReference type="PANTHER" id="PTHR33841:SF1">
    <property type="entry name" value="DNA METHYLTRANSFERASE A"/>
    <property type="match status" value="1"/>
</dbReference>
<evidence type="ECO:0000256" key="3">
    <source>
        <dbReference type="ARBA" id="ARBA00022679"/>
    </source>
</evidence>
<dbReference type="Pfam" id="PF20473">
    <property type="entry name" value="MmeI_Mtase"/>
    <property type="match status" value="1"/>
</dbReference>
<dbReference type="Gene3D" id="3.40.50.150">
    <property type="entry name" value="Vaccinia Virus protein VP39"/>
    <property type="match status" value="1"/>
</dbReference>
<reference evidence="9 10" key="1">
    <citation type="submission" date="2018-12" db="EMBL/GenBank/DDBJ databases">
        <title>Genome Sequence of Candidatus Viridilinea halotolerans isolated from saline sulfide-rich spring.</title>
        <authorList>
            <person name="Grouzdev D.S."/>
            <person name="Burganskaya E.I."/>
            <person name="Krutkina M.S."/>
            <person name="Sukhacheva M.V."/>
            <person name="Gorlenko V.M."/>
        </authorList>
    </citation>
    <scope>NUCLEOTIDE SEQUENCE [LARGE SCALE GENOMIC DNA]</scope>
    <source>
        <strain evidence="9">Chok-6</strain>
    </source>
</reference>
<dbReference type="Pfam" id="PF20465">
    <property type="entry name" value="MmeI_hel"/>
    <property type="match status" value="1"/>
</dbReference>
<dbReference type="InterPro" id="IPR046817">
    <property type="entry name" value="MmeI_N"/>
</dbReference>
<comment type="caution">
    <text evidence="9">The sequence shown here is derived from an EMBL/GenBank/DDBJ whole genome shotgun (WGS) entry which is preliminary data.</text>
</comment>
<dbReference type="InterPro" id="IPR050953">
    <property type="entry name" value="N4_N6_ade-DNA_methylase"/>
</dbReference>
<comment type="catalytic activity">
    <reaction evidence="4">
        <text>a 2'-deoxyadenosine in DNA + S-adenosyl-L-methionine = an N(6)-methyl-2'-deoxyadenosine in DNA + S-adenosyl-L-homocysteine + H(+)</text>
        <dbReference type="Rhea" id="RHEA:15197"/>
        <dbReference type="Rhea" id="RHEA-COMP:12418"/>
        <dbReference type="Rhea" id="RHEA-COMP:12419"/>
        <dbReference type="ChEBI" id="CHEBI:15378"/>
        <dbReference type="ChEBI" id="CHEBI:57856"/>
        <dbReference type="ChEBI" id="CHEBI:59789"/>
        <dbReference type="ChEBI" id="CHEBI:90615"/>
        <dbReference type="ChEBI" id="CHEBI:90616"/>
        <dbReference type="EC" id="2.1.1.72"/>
    </reaction>
</comment>
<dbReference type="EMBL" id="RSAS01000789">
    <property type="protein sequence ID" value="RRR67418.1"/>
    <property type="molecule type" value="Genomic_DNA"/>
</dbReference>
<dbReference type="InterPro" id="IPR002052">
    <property type="entry name" value="DNA_methylase_N6_adenine_CS"/>
</dbReference>
<evidence type="ECO:0000259" key="8">
    <source>
        <dbReference type="Pfam" id="PF20473"/>
    </source>
</evidence>
<gene>
    <name evidence="9" type="ORF">EI684_18990</name>
</gene>
<sequence length="1163" mass="131083">MDAVTDPIADTAAVTEFVARWKGNTGSERANFQSFMRDLCGLLDLPLPDPGKGENAHNAYVYERFIAPQRADSTTEKRYIDLYRRDCFVLEGKQTGKALASQSHQNAIGAARSQAERYVRGLPLVEVEHGRPPFVVVVDVGNAIYLFAEFSRTGGNYVAYPDPRHHEIRLDDLHKPEIQDRLRRLWLDPESLDPSRHAARVTKQVSATLAQLAKSLEQSGFEVERVANFLKRCLFTMFAEDVELLPAGSFHDLLVDIKDRNPEAFPHAVKGLWETMNAGGYSERLMQTIKRFNGGLFKGIDPIPLTVEQIQLLIDAAKADWRFVEPAIFGTLLERALDPRERHKLGAHYTPRAYVERLVMPTLIEPLREQWGDVRGAAETLLRQGKPDKALQEVEAFHYRLCQVRVLDPACGSANFLYVSLEHMKRLEGEVLAFIAEQSQGQGMLETEGLTVDPHQFLGMELNPRAAAIAELVLWIGYLQWHYRLNDRLDLPEPILRDFKNIECRDALIEYDSREPELDENGDPVTIWDGITMKVNPINGELIPDETGRATVYRYHNPRRAEWPETDYIVGNPPFIGASTMRRSLGDGYVEAVRQVFKGVVPDSADFVMYWWHTAAEKVRHGQAQRFGFITTNSLRQTFNRRVLEPHLADTKKPLSLAFAVPDHPWVDVNDGAAVRIAMTVGVAGEQPGKLRQVTKEVSSEDREAREVQLSHRDGKVFADLTIGADVAGARQLISNQGVSNRGIIFMGDGFIVNREEITSLRLDKPSEEKIIKPIMNGRDISSSPRGVFSIDLYGMTREFVEENYPYVYQHIFTKVKPKRDQDSRRSRREKWWLFAENQPRFRKAVRGLDKYIVTVMTSKHRIFTMLDNPTLPDQGLIAIADDSPFVMGCLSSRVHSLWALHSGGRLGVGNDPRYNNSRCFETFPFPDLSEEVASCIGNLAERIDAHRKRQQSENESLTLTGMYNVLEKLRAGEKLTAKDKAIHQQGLVSLLREFHDELDRAVFDAYGWTDLADKLVGRPGATTPLPDKPADQAEAEEELLMRLVALNKQRAAEEAQGKIRWLRPDYQAPEATQVGAELATEQAKAPTSAAPAAKGKATFPKSHPEQLKVLREALAEQPHTVESLAELFKRKPRKSVEEGLLSLAAVGRAEHESVTGTWYAMG</sequence>
<dbReference type="InterPro" id="IPR046816">
    <property type="entry name" value="MmeI_Mtase"/>
</dbReference>
<evidence type="ECO:0000256" key="1">
    <source>
        <dbReference type="ARBA" id="ARBA00011900"/>
    </source>
</evidence>
<feature type="domain" description="MmeI-like DNA-methyltransferase" evidence="8">
    <location>
        <begin position="392"/>
        <end position="685"/>
    </location>
</feature>
<evidence type="ECO:0000259" key="6">
    <source>
        <dbReference type="Pfam" id="PF20465"/>
    </source>
</evidence>
<keyword evidence="3 9" id="KW-0808">Transferase</keyword>
<dbReference type="InterPro" id="IPR029063">
    <property type="entry name" value="SAM-dependent_MTases_sf"/>
</dbReference>
<dbReference type="PANTHER" id="PTHR33841">
    <property type="entry name" value="DNA METHYLTRANSFERASE YEEA-RELATED"/>
    <property type="match status" value="1"/>
</dbReference>
<dbReference type="AlphaFoldDB" id="A0A426TT11"/>
<dbReference type="Proteomes" id="UP000280307">
    <property type="component" value="Unassembled WGS sequence"/>
</dbReference>
<feature type="domain" description="MmeI-like N-terminal" evidence="5">
    <location>
        <begin position="14"/>
        <end position="218"/>
    </location>
</feature>
<feature type="domain" description="MmeI-like target recognition" evidence="7">
    <location>
        <begin position="748"/>
        <end position="929"/>
    </location>
</feature>
<dbReference type="Pfam" id="PF20464">
    <property type="entry name" value="MmeI_N"/>
    <property type="match status" value="1"/>
</dbReference>
<keyword evidence="2 9" id="KW-0489">Methyltransferase</keyword>
<dbReference type="PROSITE" id="PS00092">
    <property type="entry name" value="N6_MTASE"/>
    <property type="match status" value="1"/>
</dbReference>